<name>A0ABR3FZH6_9AGAR</name>
<comment type="caution">
    <text evidence="2">The sequence shown here is derived from an EMBL/GenBank/DDBJ whole genome shotgun (WGS) entry which is preliminary data.</text>
</comment>
<reference evidence="2 3" key="1">
    <citation type="submission" date="2024-02" db="EMBL/GenBank/DDBJ databases">
        <title>A draft genome for the cacao thread blight pathogen Marasmius crinis-equi.</title>
        <authorList>
            <person name="Cohen S.P."/>
            <person name="Baruah I.K."/>
            <person name="Amoako-Attah I."/>
            <person name="Bukari Y."/>
            <person name="Meinhardt L.W."/>
            <person name="Bailey B.A."/>
        </authorList>
    </citation>
    <scope>NUCLEOTIDE SEQUENCE [LARGE SCALE GENOMIC DNA]</scope>
    <source>
        <strain evidence="2 3">GH-76</strain>
    </source>
</reference>
<feature type="region of interest" description="Disordered" evidence="1">
    <location>
        <begin position="30"/>
        <end position="51"/>
    </location>
</feature>
<proteinExistence type="predicted"/>
<dbReference type="Proteomes" id="UP001465976">
    <property type="component" value="Unassembled WGS sequence"/>
</dbReference>
<evidence type="ECO:0000256" key="1">
    <source>
        <dbReference type="SAM" id="MobiDB-lite"/>
    </source>
</evidence>
<protein>
    <submittedName>
        <fullName evidence="2">Uncharacterized protein</fullName>
    </submittedName>
</protein>
<organism evidence="2 3">
    <name type="scientific">Marasmius crinis-equi</name>
    <dbReference type="NCBI Taxonomy" id="585013"/>
    <lineage>
        <taxon>Eukaryota</taxon>
        <taxon>Fungi</taxon>
        <taxon>Dikarya</taxon>
        <taxon>Basidiomycota</taxon>
        <taxon>Agaricomycotina</taxon>
        <taxon>Agaricomycetes</taxon>
        <taxon>Agaricomycetidae</taxon>
        <taxon>Agaricales</taxon>
        <taxon>Marasmiineae</taxon>
        <taxon>Marasmiaceae</taxon>
        <taxon>Marasmius</taxon>
    </lineage>
</organism>
<dbReference type="EMBL" id="JBAHYK010000021">
    <property type="protein sequence ID" value="KAL0580858.1"/>
    <property type="molecule type" value="Genomic_DNA"/>
</dbReference>
<evidence type="ECO:0000313" key="2">
    <source>
        <dbReference type="EMBL" id="KAL0580858.1"/>
    </source>
</evidence>
<accession>A0ABR3FZH6</accession>
<sequence>MSDYLRNARDFSIGDYSNLSTVHGIQNNNYYNQTTTCDSGSRRKRLKAESEEEEAQYAEYHDVRRGDIVIKRDLGTSNEVQEWFFDEEKQDWVCESRWERRFFTADVRSKAGKASSTYTVVSYHGPEKEKV</sequence>
<gene>
    <name evidence="2" type="ORF">V5O48_001150</name>
</gene>
<evidence type="ECO:0000313" key="3">
    <source>
        <dbReference type="Proteomes" id="UP001465976"/>
    </source>
</evidence>
<keyword evidence="3" id="KW-1185">Reference proteome</keyword>